<accession>A0A6N1X4C2</accession>
<dbReference type="AlphaFoldDB" id="A0A6N1X4C2"/>
<organism evidence="2 3">
    <name type="scientific">Comamonas antarctica</name>
    <dbReference type="NCBI Taxonomy" id="2743470"/>
    <lineage>
        <taxon>Bacteria</taxon>
        <taxon>Pseudomonadati</taxon>
        <taxon>Pseudomonadota</taxon>
        <taxon>Betaproteobacteria</taxon>
        <taxon>Burkholderiales</taxon>
        <taxon>Comamonadaceae</taxon>
        <taxon>Comamonas</taxon>
    </lineage>
</organism>
<dbReference type="Proteomes" id="UP000509579">
    <property type="component" value="Chromosome"/>
</dbReference>
<protein>
    <submittedName>
        <fullName evidence="2">Uncharacterized protein</fullName>
    </submittedName>
</protein>
<proteinExistence type="predicted"/>
<dbReference type="RefSeq" id="WP_175503505.1">
    <property type="nucleotide sequence ID" value="NZ_CP054840.1"/>
</dbReference>
<sequence>MPAALTTTRHTGETRRPPEDEKGSSLRAQVLMAARRRCDDMQDGQPARDQMKREVMETPADLLADLLIALSTVRVLRIDFF</sequence>
<reference evidence="2 3" key="1">
    <citation type="submission" date="2020-06" db="EMBL/GenBank/DDBJ databases">
        <title>Acidovorax antarctica sp. nov., isolated from Corinth ice sheet soil, Antarctic Fields Peninsula.</title>
        <authorList>
            <person name="Xu Q."/>
            <person name="Peng F."/>
        </authorList>
    </citation>
    <scope>NUCLEOTIDE SEQUENCE [LARGE SCALE GENOMIC DNA]</scope>
    <source>
        <strain evidence="2 3">16-35-5</strain>
    </source>
</reference>
<keyword evidence="3" id="KW-1185">Reference proteome</keyword>
<evidence type="ECO:0000256" key="1">
    <source>
        <dbReference type="SAM" id="MobiDB-lite"/>
    </source>
</evidence>
<dbReference type="EMBL" id="CP054840">
    <property type="protein sequence ID" value="QKV52625.1"/>
    <property type="molecule type" value="Genomic_DNA"/>
</dbReference>
<gene>
    <name evidence="2" type="ORF">HUK68_06750</name>
</gene>
<name>A0A6N1X4C2_9BURK</name>
<evidence type="ECO:0000313" key="3">
    <source>
        <dbReference type="Proteomes" id="UP000509579"/>
    </source>
</evidence>
<dbReference type="KEGG" id="aant:HUK68_06750"/>
<feature type="compositionally biased region" description="Basic and acidic residues" evidence="1">
    <location>
        <begin position="10"/>
        <end position="24"/>
    </location>
</feature>
<feature type="region of interest" description="Disordered" evidence="1">
    <location>
        <begin position="1"/>
        <end position="25"/>
    </location>
</feature>
<evidence type="ECO:0000313" key="2">
    <source>
        <dbReference type="EMBL" id="QKV52625.1"/>
    </source>
</evidence>